<dbReference type="Pfam" id="PF01189">
    <property type="entry name" value="Methyltr_RsmB-F"/>
    <property type="match status" value="1"/>
</dbReference>
<dbReference type="InterPro" id="IPR018314">
    <property type="entry name" value="RsmB/NOL1/NOP2-like_CS"/>
</dbReference>
<dbReference type="AlphaFoldDB" id="A0A0B6ZLH7"/>
<comment type="caution">
    <text evidence="6">Lacks conserved residue(s) required for the propagation of feature annotation.</text>
</comment>
<dbReference type="PROSITE" id="PS51686">
    <property type="entry name" value="SAM_MT_RSMB_NOP"/>
    <property type="match status" value="1"/>
</dbReference>
<accession>A0A0B6ZLH7</accession>
<keyword evidence="2 6" id="KW-0489">Methyltransferase</keyword>
<dbReference type="GO" id="GO:0008173">
    <property type="term" value="F:RNA methyltransferase activity"/>
    <property type="evidence" value="ECO:0007669"/>
    <property type="project" value="InterPro"/>
</dbReference>
<evidence type="ECO:0000256" key="6">
    <source>
        <dbReference type="PROSITE-ProRule" id="PRU01023"/>
    </source>
</evidence>
<evidence type="ECO:0000256" key="2">
    <source>
        <dbReference type="ARBA" id="ARBA00022603"/>
    </source>
</evidence>
<proteinExistence type="inferred from homology"/>
<dbReference type="InterPro" id="IPR029063">
    <property type="entry name" value="SAM-dependent_MTases_sf"/>
</dbReference>
<keyword evidence="5 6" id="KW-0694">RNA-binding</keyword>
<dbReference type="InterPro" id="IPR049560">
    <property type="entry name" value="MeTrfase_RsmB-F_NOP2_cat"/>
</dbReference>
<evidence type="ECO:0000256" key="3">
    <source>
        <dbReference type="ARBA" id="ARBA00022679"/>
    </source>
</evidence>
<dbReference type="CDD" id="cd02440">
    <property type="entry name" value="AdoMet_MTases"/>
    <property type="match status" value="1"/>
</dbReference>
<dbReference type="PROSITE" id="PS01153">
    <property type="entry name" value="NOL1_NOP2_SUN"/>
    <property type="match status" value="1"/>
</dbReference>
<feature type="binding site" evidence="6">
    <location>
        <position position="15"/>
    </location>
    <ligand>
        <name>S-adenosyl-L-methionine</name>
        <dbReference type="ChEBI" id="CHEBI:59789"/>
    </ligand>
</feature>
<dbReference type="PANTHER" id="PTHR22807:SF34">
    <property type="entry name" value="TRNA (CYTOSINE(72)-C(5))-METHYLTRANSFERASE NSUN6"/>
    <property type="match status" value="1"/>
</dbReference>
<gene>
    <name evidence="8" type="primary">ORF70298</name>
</gene>
<protein>
    <recommendedName>
        <fullName evidence="7">SAM-dependent MTase RsmB/NOP-type domain-containing protein</fullName>
    </recommendedName>
</protein>
<feature type="active site" description="Nucleophile" evidence="6">
    <location>
        <position position="93"/>
    </location>
</feature>
<name>A0A0B6ZLH7_9EUPU</name>
<feature type="binding site" evidence="6">
    <location>
        <position position="43"/>
    </location>
    <ligand>
        <name>S-adenosyl-L-methionine</name>
        <dbReference type="ChEBI" id="CHEBI:59789"/>
    </ligand>
</feature>
<comment type="similarity">
    <text evidence="1 6">Belongs to the class I-like SAM-binding methyltransferase superfamily. RsmB/NOP family.</text>
</comment>
<dbReference type="Gene3D" id="3.40.50.150">
    <property type="entry name" value="Vaccinia Virus protein VP39"/>
    <property type="match status" value="1"/>
</dbReference>
<dbReference type="SUPFAM" id="SSF53335">
    <property type="entry name" value="S-adenosyl-L-methionine-dependent methyltransferases"/>
    <property type="match status" value="1"/>
</dbReference>
<evidence type="ECO:0000313" key="8">
    <source>
        <dbReference type="EMBL" id="CEK69464.1"/>
    </source>
</evidence>
<dbReference type="EMBL" id="HACG01022599">
    <property type="protein sequence ID" value="CEK69464.1"/>
    <property type="molecule type" value="Transcribed_RNA"/>
</dbReference>
<sequence>MEHLKSECIEVYTFDSVNAAVDHADSDCGPPFPPAIFDRILVDAPCSALGQRPCYVNKISVNQLKSFPVIQHKLLLTAVQLLKPGGVLVYSTCTITREENEDQVSKLLAKCPCIELVSTPFKLGGDGLQGSNLTEEQRSMVQRFDPTSTKLKDIYNVDTIGFFIAKFVKK</sequence>
<reference evidence="8" key="1">
    <citation type="submission" date="2014-12" db="EMBL/GenBank/DDBJ databases">
        <title>Insight into the proteome of Arion vulgaris.</title>
        <authorList>
            <person name="Aradska J."/>
            <person name="Bulat T."/>
            <person name="Smidak R."/>
            <person name="Sarate P."/>
            <person name="Gangsoo J."/>
            <person name="Sialana F."/>
            <person name="Bilban M."/>
            <person name="Lubec G."/>
        </authorList>
    </citation>
    <scope>NUCLEOTIDE SEQUENCE</scope>
    <source>
        <tissue evidence="8">Skin</tissue>
    </source>
</reference>
<dbReference type="InterPro" id="IPR023267">
    <property type="entry name" value="RCMT"/>
</dbReference>
<feature type="domain" description="SAM-dependent MTase RsmB/NOP-type" evidence="7">
    <location>
        <begin position="1"/>
        <end position="170"/>
    </location>
</feature>
<dbReference type="InterPro" id="IPR001678">
    <property type="entry name" value="MeTrfase_RsmB-F_NOP2_dom"/>
</dbReference>
<evidence type="ECO:0000256" key="4">
    <source>
        <dbReference type="ARBA" id="ARBA00022691"/>
    </source>
</evidence>
<evidence type="ECO:0000259" key="7">
    <source>
        <dbReference type="PROSITE" id="PS51686"/>
    </source>
</evidence>
<dbReference type="PRINTS" id="PR02008">
    <property type="entry name" value="RCMTFAMILY"/>
</dbReference>
<evidence type="ECO:0000256" key="5">
    <source>
        <dbReference type="ARBA" id="ARBA00022884"/>
    </source>
</evidence>
<dbReference type="GO" id="GO:0001510">
    <property type="term" value="P:RNA methylation"/>
    <property type="evidence" value="ECO:0007669"/>
    <property type="project" value="InterPro"/>
</dbReference>
<dbReference type="PANTHER" id="PTHR22807">
    <property type="entry name" value="NOP2 YEAST -RELATED NOL1/NOP2/FMU SUN DOMAIN-CONTAINING"/>
    <property type="match status" value="1"/>
</dbReference>
<dbReference type="GO" id="GO:0003723">
    <property type="term" value="F:RNA binding"/>
    <property type="evidence" value="ECO:0007669"/>
    <property type="project" value="UniProtKB-UniRule"/>
</dbReference>
<keyword evidence="4 6" id="KW-0949">S-adenosyl-L-methionine</keyword>
<organism evidence="8">
    <name type="scientific">Arion vulgaris</name>
    <dbReference type="NCBI Taxonomy" id="1028688"/>
    <lineage>
        <taxon>Eukaryota</taxon>
        <taxon>Metazoa</taxon>
        <taxon>Spiralia</taxon>
        <taxon>Lophotrochozoa</taxon>
        <taxon>Mollusca</taxon>
        <taxon>Gastropoda</taxon>
        <taxon>Heterobranchia</taxon>
        <taxon>Euthyneura</taxon>
        <taxon>Panpulmonata</taxon>
        <taxon>Eupulmonata</taxon>
        <taxon>Stylommatophora</taxon>
        <taxon>Helicina</taxon>
        <taxon>Arionoidea</taxon>
        <taxon>Arionidae</taxon>
        <taxon>Arion</taxon>
    </lineage>
</organism>
<evidence type="ECO:0000256" key="1">
    <source>
        <dbReference type="ARBA" id="ARBA00007494"/>
    </source>
</evidence>
<keyword evidence="3 6" id="KW-0808">Transferase</keyword>